<evidence type="ECO:0000313" key="2">
    <source>
        <dbReference type="Proteomes" id="UP000640052"/>
    </source>
</evidence>
<protein>
    <submittedName>
        <fullName evidence="1">Uncharacterized protein</fullName>
    </submittedName>
</protein>
<sequence>MQQIEEPMAEAVIRWLASEDGGRRTGPPTAAVYMSTATLAYGDESEVQPGWPASAEVFSVLIQRVEVLDDGRWRCLVGFLAPDLARPWLHDGAQILVLEGPRLVASGRLIAVFV</sequence>
<reference evidence="1" key="1">
    <citation type="submission" date="2021-01" db="EMBL/GenBank/DDBJ databases">
        <title>Whole genome shotgun sequence of Acrocarpospora phusangensis NBRC 108782.</title>
        <authorList>
            <person name="Komaki H."/>
            <person name="Tamura T."/>
        </authorList>
    </citation>
    <scope>NUCLEOTIDE SEQUENCE</scope>
    <source>
        <strain evidence="1">NBRC 108782</strain>
    </source>
</reference>
<proteinExistence type="predicted"/>
<keyword evidence="2" id="KW-1185">Reference proteome</keyword>
<dbReference type="Proteomes" id="UP000640052">
    <property type="component" value="Unassembled WGS sequence"/>
</dbReference>
<gene>
    <name evidence="1" type="ORF">Aph01nite_31710</name>
</gene>
<comment type="caution">
    <text evidence="1">The sequence shown here is derived from an EMBL/GenBank/DDBJ whole genome shotgun (WGS) entry which is preliminary data.</text>
</comment>
<dbReference type="AlphaFoldDB" id="A0A919QB99"/>
<name>A0A919QB99_9ACTN</name>
<evidence type="ECO:0000313" key="1">
    <source>
        <dbReference type="EMBL" id="GIH24861.1"/>
    </source>
</evidence>
<organism evidence="1 2">
    <name type="scientific">Acrocarpospora phusangensis</name>
    <dbReference type="NCBI Taxonomy" id="1070424"/>
    <lineage>
        <taxon>Bacteria</taxon>
        <taxon>Bacillati</taxon>
        <taxon>Actinomycetota</taxon>
        <taxon>Actinomycetes</taxon>
        <taxon>Streptosporangiales</taxon>
        <taxon>Streptosporangiaceae</taxon>
        <taxon>Acrocarpospora</taxon>
    </lineage>
</organism>
<dbReference type="EMBL" id="BOOA01000022">
    <property type="protein sequence ID" value="GIH24861.1"/>
    <property type="molecule type" value="Genomic_DNA"/>
</dbReference>
<accession>A0A919QB99</accession>